<reference evidence="1 2" key="1">
    <citation type="journal article" date="2010" name="Cell">
        <title>The genome of Naegleria gruberi illuminates early eukaryotic versatility.</title>
        <authorList>
            <person name="Fritz-Laylin L.K."/>
            <person name="Prochnik S.E."/>
            <person name="Ginger M.L."/>
            <person name="Dacks J.B."/>
            <person name="Carpenter M.L."/>
            <person name="Field M.C."/>
            <person name="Kuo A."/>
            <person name="Paredez A."/>
            <person name="Chapman J."/>
            <person name="Pham J."/>
            <person name="Shu S."/>
            <person name="Neupane R."/>
            <person name="Cipriano M."/>
            <person name="Mancuso J."/>
            <person name="Tu H."/>
            <person name="Salamov A."/>
            <person name="Lindquist E."/>
            <person name="Shapiro H."/>
            <person name="Lucas S."/>
            <person name="Grigoriev I.V."/>
            <person name="Cande W.Z."/>
            <person name="Fulton C."/>
            <person name="Rokhsar D.S."/>
            <person name="Dawson S.C."/>
        </authorList>
    </citation>
    <scope>NUCLEOTIDE SEQUENCE [LARGE SCALE GENOMIC DNA]</scope>
    <source>
        <strain evidence="1 2">NEG-M</strain>
    </source>
</reference>
<proteinExistence type="predicted"/>
<sequence length="150" mass="17858">MSATLTNLSHDDLFNILDFIYPFFSEYVKAVGGKQFEAQHKREYLAKIIFGIMKGNNERKDWILDFRGKHSKIMGIKLVSNLNYNEYFYKSLDDSNVYVPALYLRKFYEDLVKEVKNWLLIAKNGLFYEILMQSHIPIVQLFWESLFHII</sequence>
<dbReference type="EMBL" id="GG738901">
    <property type="protein sequence ID" value="EFC39200.1"/>
    <property type="molecule type" value="Genomic_DNA"/>
</dbReference>
<dbReference type="InParanoid" id="D2VVA5"/>
<organism evidence="2">
    <name type="scientific">Naegleria gruberi</name>
    <name type="common">Amoeba</name>
    <dbReference type="NCBI Taxonomy" id="5762"/>
    <lineage>
        <taxon>Eukaryota</taxon>
        <taxon>Discoba</taxon>
        <taxon>Heterolobosea</taxon>
        <taxon>Tetramitia</taxon>
        <taxon>Eutetramitia</taxon>
        <taxon>Vahlkampfiidae</taxon>
        <taxon>Naegleria</taxon>
    </lineage>
</organism>
<keyword evidence="2" id="KW-1185">Reference proteome</keyword>
<evidence type="ECO:0000313" key="1">
    <source>
        <dbReference type="EMBL" id="EFC39200.1"/>
    </source>
</evidence>
<accession>D2VVA5</accession>
<gene>
    <name evidence="1" type="ORF">NAEGRDRAFT_72947</name>
</gene>
<evidence type="ECO:0000313" key="2">
    <source>
        <dbReference type="Proteomes" id="UP000006671"/>
    </source>
</evidence>
<protein>
    <submittedName>
        <fullName evidence="1">Predicted protein</fullName>
    </submittedName>
</protein>
<dbReference type="RefSeq" id="XP_002671944.1">
    <property type="nucleotide sequence ID" value="XM_002671898.1"/>
</dbReference>
<dbReference type="GeneID" id="8858485"/>
<name>D2VVA5_NAEGR</name>
<dbReference type="KEGG" id="ngr:NAEGRDRAFT_72947"/>
<dbReference type="AlphaFoldDB" id="D2VVA5"/>
<dbReference type="VEuPathDB" id="AmoebaDB:NAEGRDRAFT_72947"/>
<dbReference type="Proteomes" id="UP000006671">
    <property type="component" value="Unassembled WGS sequence"/>
</dbReference>